<protein>
    <submittedName>
        <fullName evidence="1">Expressed protein</fullName>
    </submittedName>
</protein>
<reference evidence="1 2" key="1">
    <citation type="journal article" date="2010" name="Nat. Biotechnol.">
        <title>Genome sequence of the model mushroom Schizophyllum commune.</title>
        <authorList>
            <person name="Ohm R.A."/>
            <person name="de Jong J.F."/>
            <person name="Lugones L.G."/>
            <person name="Aerts A."/>
            <person name="Kothe E."/>
            <person name="Stajich J.E."/>
            <person name="de Vries R.P."/>
            <person name="Record E."/>
            <person name="Levasseur A."/>
            <person name="Baker S.E."/>
            <person name="Bartholomew K.A."/>
            <person name="Coutinho P.M."/>
            <person name="Erdmann S."/>
            <person name="Fowler T.J."/>
            <person name="Gathman A.C."/>
            <person name="Lombard V."/>
            <person name="Henrissat B."/>
            <person name="Knabe N."/>
            <person name="Kuees U."/>
            <person name="Lilly W.W."/>
            <person name="Lindquist E."/>
            <person name="Lucas S."/>
            <person name="Magnuson J.K."/>
            <person name="Piumi F."/>
            <person name="Raudaskoski M."/>
            <person name="Salamov A."/>
            <person name="Schmutz J."/>
            <person name="Schwarze F.W.M.R."/>
            <person name="vanKuyk P.A."/>
            <person name="Horton J.S."/>
            <person name="Grigoriev I.V."/>
            <person name="Woesten H.A.B."/>
        </authorList>
    </citation>
    <scope>NUCLEOTIDE SEQUENCE [LARGE SCALE GENOMIC DNA]</scope>
    <source>
        <strain evidence="2">H4-8 / FGSC 9210</strain>
    </source>
</reference>
<evidence type="ECO:0000313" key="2">
    <source>
        <dbReference type="Proteomes" id="UP000007431"/>
    </source>
</evidence>
<dbReference type="HOGENOM" id="CLU_2623381_0_0_1"/>
<sequence length="78" mass="8651">MLAIGLLPACRCHPALAGRLPVPTRSLIYPVHPSLSYPRSLPISPYLTAHPKFVALLLSWRAALYNSRMVRLAVVCWS</sequence>
<dbReference type="Proteomes" id="UP000007431">
    <property type="component" value="Unassembled WGS sequence"/>
</dbReference>
<name>D8Q1I7_SCHCM</name>
<accession>D8Q1I7</accession>
<dbReference type="InParanoid" id="D8Q1I7"/>
<gene>
    <name evidence="1" type="ORF">SCHCODRAFT_85039</name>
</gene>
<organism evidence="2">
    <name type="scientific">Schizophyllum commune (strain H4-8 / FGSC 9210)</name>
    <name type="common">Split gill fungus</name>
    <dbReference type="NCBI Taxonomy" id="578458"/>
    <lineage>
        <taxon>Eukaryota</taxon>
        <taxon>Fungi</taxon>
        <taxon>Dikarya</taxon>
        <taxon>Basidiomycota</taxon>
        <taxon>Agaricomycotina</taxon>
        <taxon>Agaricomycetes</taxon>
        <taxon>Agaricomycetidae</taxon>
        <taxon>Agaricales</taxon>
        <taxon>Schizophyllaceae</taxon>
        <taxon>Schizophyllum</taxon>
    </lineage>
</organism>
<evidence type="ECO:0000313" key="1">
    <source>
        <dbReference type="EMBL" id="EFI98512.1"/>
    </source>
</evidence>
<keyword evidence="2" id="KW-1185">Reference proteome</keyword>
<proteinExistence type="predicted"/>
<dbReference type="VEuPathDB" id="FungiDB:SCHCODRAFT_02495434"/>
<dbReference type="AlphaFoldDB" id="D8Q1I7"/>
<dbReference type="EMBL" id="GL377305">
    <property type="protein sequence ID" value="EFI98512.1"/>
    <property type="molecule type" value="Genomic_DNA"/>
</dbReference>